<keyword evidence="5" id="KW-0132">Cell division</keyword>
<reference evidence="30" key="1">
    <citation type="submission" date="2025-08" db="UniProtKB">
        <authorList>
            <consortium name="RefSeq"/>
        </authorList>
    </citation>
    <scope>IDENTIFICATION</scope>
    <source>
        <strain evidence="30">15112-1751.03</strain>
        <tissue evidence="30">Whole Adult</tissue>
    </source>
</reference>
<dbReference type="GO" id="GO:0005654">
    <property type="term" value="C:nucleoplasm"/>
    <property type="evidence" value="ECO:0007669"/>
    <property type="project" value="UniProtKB-SubCell"/>
</dbReference>
<keyword evidence="15" id="KW-0234">DNA repair</keyword>
<dbReference type="PROSITE" id="PS51192">
    <property type="entry name" value="HELICASE_ATP_BIND_1"/>
    <property type="match status" value="1"/>
</dbReference>
<dbReference type="RefSeq" id="XP_034102041.1">
    <property type="nucleotide sequence ID" value="XM_034246150.2"/>
</dbReference>
<evidence type="ECO:0000256" key="12">
    <source>
        <dbReference type="ARBA" id="ARBA00022833"/>
    </source>
</evidence>
<keyword evidence="8" id="KW-0547">Nucleotide-binding</keyword>
<feature type="compositionally biased region" description="Basic and acidic residues" evidence="26">
    <location>
        <begin position="672"/>
        <end position="687"/>
    </location>
</feature>
<feature type="region of interest" description="Disordered" evidence="26">
    <location>
        <begin position="704"/>
        <end position="761"/>
    </location>
</feature>
<keyword evidence="17" id="KW-0539">Nucleus</keyword>
<evidence type="ECO:0000256" key="17">
    <source>
        <dbReference type="ARBA" id="ARBA00023242"/>
    </source>
</evidence>
<evidence type="ECO:0000313" key="29">
    <source>
        <dbReference type="Proteomes" id="UP000515160"/>
    </source>
</evidence>
<evidence type="ECO:0000259" key="27">
    <source>
        <dbReference type="PROSITE" id="PS51192"/>
    </source>
</evidence>
<evidence type="ECO:0000256" key="21">
    <source>
        <dbReference type="ARBA" id="ARBA00049360"/>
    </source>
</evidence>
<dbReference type="PANTHER" id="PTHR13710:SF152">
    <property type="entry name" value="ATP-DEPENDENT DNA HELICASE Q5"/>
    <property type="match status" value="1"/>
</dbReference>
<evidence type="ECO:0000256" key="3">
    <source>
        <dbReference type="ARBA" id="ARBA00005446"/>
    </source>
</evidence>
<evidence type="ECO:0000256" key="9">
    <source>
        <dbReference type="ARBA" id="ARBA00022763"/>
    </source>
</evidence>
<dbReference type="InterPro" id="IPR032284">
    <property type="entry name" value="RecQ_Zn-bd"/>
</dbReference>
<dbReference type="GO" id="GO:0005694">
    <property type="term" value="C:chromosome"/>
    <property type="evidence" value="ECO:0007669"/>
    <property type="project" value="TreeGrafter"/>
</dbReference>
<dbReference type="GO" id="GO:0051301">
    <property type="term" value="P:cell division"/>
    <property type="evidence" value="ECO:0007669"/>
    <property type="project" value="UniProtKB-KW"/>
</dbReference>
<dbReference type="GO" id="GO:0005524">
    <property type="term" value="F:ATP binding"/>
    <property type="evidence" value="ECO:0007669"/>
    <property type="project" value="UniProtKB-KW"/>
</dbReference>
<feature type="region of interest" description="Disordered" evidence="26">
    <location>
        <begin position="801"/>
        <end position="1069"/>
    </location>
</feature>
<dbReference type="GO" id="GO:0046872">
    <property type="term" value="F:metal ion binding"/>
    <property type="evidence" value="ECO:0007669"/>
    <property type="project" value="UniProtKB-KW"/>
</dbReference>
<evidence type="ECO:0000256" key="16">
    <source>
        <dbReference type="ARBA" id="ARBA00023235"/>
    </source>
</evidence>
<evidence type="ECO:0000256" key="7">
    <source>
        <dbReference type="ARBA" id="ARBA00022723"/>
    </source>
</evidence>
<organism evidence="29 30">
    <name type="scientific">Drosophila albomicans</name>
    <name type="common">Fruit fly</name>
    <dbReference type="NCBI Taxonomy" id="7291"/>
    <lineage>
        <taxon>Eukaryota</taxon>
        <taxon>Metazoa</taxon>
        <taxon>Ecdysozoa</taxon>
        <taxon>Arthropoda</taxon>
        <taxon>Hexapoda</taxon>
        <taxon>Insecta</taxon>
        <taxon>Pterygota</taxon>
        <taxon>Neoptera</taxon>
        <taxon>Endopterygota</taxon>
        <taxon>Diptera</taxon>
        <taxon>Brachycera</taxon>
        <taxon>Muscomorpha</taxon>
        <taxon>Ephydroidea</taxon>
        <taxon>Drosophilidae</taxon>
        <taxon>Drosophila</taxon>
    </lineage>
</organism>
<dbReference type="Pfam" id="PF00270">
    <property type="entry name" value="DEAD"/>
    <property type="match status" value="1"/>
</dbReference>
<dbReference type="GO" id="GO:0000724">
    <property type="term" value="P:double-strand break repair via homologous recombination"/>
    <property type="evidence" value="ECO:0007669"/>
    <property type="project" value="TreeGrafter"/>
</dbReference>
<evidence type="ECO:0000259" key="28">
    <source>
        <dbReference type="PROSITE" id="PS51194"/>
    </source>
</evidence>
<feature type="compositionally biased region" description="Polar residues" evidence="26">
    <location>
        <begin position="827"/>
        <end position="837"/>
    </location>
</feature>
<evidence type="ECO:0000256" key="2">
    <source>
        <dbReference type="ARBA" id="ARBA00004642"/>
    </source>
</evidence>
<comment type="subcellular location">
    <subcellularLocation>
        <location evidence="2">Nucleus</location>
        <location evidence="2">Nucleoplasm</location>
    </subcellularLocation>
</comment>
<evidence type="ECO:0000256" key="1">
    <source>
        <dbReference type="ARBA" id="ARBA00001947"/>
    </source>
</evidence>
<evidence type="ECO:0000256" key="20">
    <source>
        <dbReference type="ARBA" id="ARBA00034808"/>
    </source>
</evidence>
<feature type="compositionally biased region" description="Basic and acidic residues" evidence="26">
    <location>
        <begin position="902"/>
        <end position="927"/>
    </location>
</feature>
<evidence type="ECO:0000256" key="14">
    <source>
        <dbReference type="ARBA" id="ARBA00023125"/>
    </source>
</evidence>
<dbReference type="Gene3D" id="6.10.250.3140">
    <property type="match status" value="1"/>
</dbReference>
<evidence type="ECO:0000256" key="25">
    <source>
        <dbReference type="ARBA" id="ARBA00084014"/>
    </source>
</evidence>
<dbReference type="CTD" id="39594"/>
<feature type="compositionally biased region" description="Acidic residues" evidence="26">
    <location>
        <begin position="739"/>
        <end position="751"/>
    </location>
</feature>
<dbReference type="InterPro" id="IPR011545">
    <property type="entry name" value="DEAD/DEAH_box_helicase_dom"/>
</dbReference>
<keyword evidence="29" id="KW-1185">Reference proteome</keyword>
<evidence type="ECO:0000256" key="8">
    <source>
        <dbReference type="ARBA" id="ARBA00022741"/>
    </source>
</evidence>
<evidence type="ECO:0000256" key="24">
    <source>
        <dbReference type="ARBA" id="ARBA00078243"/>
    </source>
</evidence>
<evidence type="ECO:0000256" key="15">
    <source>
        <dbReference type="ARBA" id="ARBA00023204"/>
    </source>
</evidence>
<dbReference type="EC" id="5.6.2.4" evidence="20"/>
<comment type="similarity">
    <text evidence="3">Belongs to the helicase family. RecQ subfamily.</text>
</comment>
<protein>
    <recommendedName>
        <fullName evidence="22">ATP-dependent DNA helicase Q5</fullName>
        <ecNumber evidence="20">5.6.2.4</ecNumber>
    </recommendedName>
    <alternativeName>
        <fullName evidence="23">DNA 3'-5' helicase RecQ5</fullName>
    </alternativeName>
    <alternativeName>
        <fullName evidence="24">DNA helicase, RecQ-like type 5</fullName>
    </alternativeName>
    <alternativeName>
        <fullName evidence="25">RecQ protein-like 5</fullName>
    </alternativeName>
</protein>
<keyword evidence="16" id="KW-0413">Isomerase</keyword>
<feature type="region of interest" description="Disordered" evidence="26">
    <location>
        <begin position="476"/>
        <end position="502"/>
    </location>
</feature>
<dbReference type="GO" id="GO:0005737">
    <property type="term" value="C:cytoplasm"/>
    <property type="evidence" value="ECO:0007669"/>
    <property type="project" value="TreeGrafter"/>
</dbReference>
<evidence type="ECO:0000313" key="30">
    <source>
        <dbReference type="RefSeq" id="XP_034102041.1"/>
    </source>
</evidence>
<proteinExistence type="inferred from homology"/>
<dbReference type="PANTHER" id="PTHR13710">
    <property type="entry name" value="DNA HELICASE RECQ FAMILY MEMBER"/>
    <property type="match status" value="1"/>
</dbReference>
<evidence type="ECO:0000256" key="19">
    <source>
        <dbReference type="ARBA" id="ARBA00034617"/>
    </source>
</evidence>
<dbReference type="OrthoDB" id="10261556at2759"/>
<accession>A0A6P8WEH7</accession>
<keyword evidence="11 30" id="KW-0347">Helicase</keyword>
<dbReference type="InterPro" id="IPR027417">
    <property type="entry name" value="P-loop_NTPase"/>
</dbReference>
<name>A0A6P8WEH7_DROAB</name>
<dbReference type="GO" id="GO:0016787">
    <property type="term" value="F:hydrolase activity"/>
    <property type="evidence" value="ECO:0007669"/>
    <property type="project" value="UniProtKB-KW"/>
</dbReference>
<evidence type="ECO:0000256" key="10">
    <source>
        <dbReference type="ARBA" id="ARBA00022801"/>
    </source>
</evidence>
<feature type="domain" description="Helicase C-terminal" evidence="28">
    <location>
        <begin position="244"/>
        <end position="394"/>
    </location>
</feature>
<keyword evidence="12" id="KW-0862">Zinc</keyword>
<evidence type="ECO:0000256" key="5">
    <source>
        <dbReference type="ARBA" id="ARBA00022618"/>
    </source>
</evidence>
<dbReference type="SMART" id="SM00487">
    <property type="entry name" value="DEXDc"/>
    <property type="match status" value="1"/>
</dbReference>
<keyword evidence="14" id="KW-0238">DNA-binding</keyword>
<dbReference type="Pfam" id="PF16124">
    <property type="entry name" value="RecQ_Zn_bind"/>
    <property type="match status" value="1"/>
</dbReference>
<keyword evidence="4" id="KW-0597">Phosphoprotein</keyword>
<evidence type="ECO:0000256" key="11">
    <source>
        <dbReference type="ARBA" id="ARBA00022806"/>
    </source>
</evidence>
<evidence type="ECO:0000256" key="26">
    <source>
        <dbReference type="SAM" id="MobiDB-lite"/>
    </source>
</evidence>
<comment type="catalytic activity">
    <reaction evidence="21">
        <text>ATP + H2O = ADP + phosphate + H(+)</text>
        <dbReference type="Rhea" id="RHEA:13065"/>
        <dbReference type="ChEBI" id="CHEBI:15377"/>
        <dbReference type="ChEBI" id="CHEBI:15378"/>
        <dbReference type="ChEBI" id="CHEBI:30616"/>
        <dbReference type="ChEBI" id="CHEBI:43474"/>
        <dbReference type="ChEBI" id="CHEBI:456216"/>
    </reaction>
</comment>
<dbReference type="GO" id="GO:0009378">
    <property type="term" value="F:four-way junction helicase activity"/>
    <property type="evidence" value="ECO:0007669"/>
    <property type="project" value="TreeGrafter"/>
</dbReference>
<dbReference type="Gene3D" id="3.40.50.300">
    <property type="entry name" value="P-loop containing nucleotide triphosphate hydrolases"/>
    <property type="match status" value="2"/>
</dbReference>
<dbReference type="GO" id="GO:0006260">
    <property type="term" value="P:DNA replication"/>
    <property type="evidence" value="ECO:0007669"/>
    <property type="project" value="UniProtKB-KW"/>
</dbReference>
<keyword evidence="6" id="KW-0235">DNA replication</keyword>
<feature type="compositionally biased region" description="Basic and acidic residues" evidence="26">
    <location>
        <begin position="752"/>
        <end position="761"/>
    </location>
</feature>
<keyword evidence="13" id="KW-0067">ATP-binding</keyword>
<dbReference type="FunFam" id="3.40.50.300:FF:000444">
    <property type="entry name" value="ATP-dependent DNA helicase"/>
    <property type="match status" value="1"/>
</dbReference>
<keyword evidence="7" id="KW-0479">Metal-binding</keyword>
<evidence type="ECO:0000256" key="4">
    <source>
        <dbReference type="ARBA" id="ARBA00022553"/>
    </source>
</evidence>
<sequence length="1141" mass="131708">MTDKSSIVEALGKHFGHKCFKSHLQEQAIKCAVKKKQDVYVSMPTGSGKSLCFQLPGLMCENQLTIVFSPLLALIKDQIDHLSKIKVQADSLNSKMSSKERERVIMDLRAIKTNIKFLYITPEQAATKFFQELLHSLYKHKKLAYFAVDEAHCVSQWGHDFRPDYLKLGELRSKYPDVVWLALTATASKEVREDIYKQLHLRQPVAQFCTPSFRSNLYYDIVYKNSIEDDFQHLAEFAQHCLGNVEEFKSLPKPQRGCGIIYCRTREQVERVAVGVSKQGVAAVAYHAGLKTAERTEVQEAWMRGEKPIICATNSFGMGVDKASVRFVIHWDVPQNVAAYYQESGRAGRDGLPSFCRLYYGREDVRSIRFLLQNDAQRARGRGDRELLTERALKQFERIVDFCEQTRCRHKLFADYFGDPAPACTAQCDVCKRPKQAQKALEMFQRLCMDATFKSEVSLQDCADLYEGGRAGTKRAAQEYASDDSDSRGESHASQSKRAKKDAEDFIRQQFKLRKQISAARQLEQETSTQISRVRQAQSTETKIAGLHQTQREKYLDAMIDALKANVKKCEKIPDQQPRSSLRHNDYEAMGVDMEYEVFQKQRVVNMYRHAMAKQLAIIKQQTAKEMLMPLILDYVPRPDTSAKGAWTGGSVAYFERKLKELEEQKPQSLKEPPKALRERKGFKQDQSKQTSIASFFTKVKQEIKEEPEEETTDQLLPVKTEPTETTEDEPVNVKTEPSEEEPELTEEEQMEKEFELEKEAQLEQEAQLEREVQEHEAQLQQEAELEKEAQMELEFGERKYRLMSNGDGSYDTHRKTRVSHLEPETQKQPAKSTTSKLMFAKEDPMEVDEEHSIDAIGFTTARQMLEQKEKKNSDLMNGTKDNEEDKVDRTLSGGFMTARQMLEKKRLKEEKSEEKRVKEDKSEHSREHSKHKSSEHRGEKSRSEDNKERSSRDRSNEKSSREHTKDKPLSEHSKEKSSREHNKEKSQSEHRREKSQSDHSKEKSPSEHSKEKTPREHNKEKSVAEHSKDKSSRDHNKEKSSRDHNKEKSSREHGKDKSNANQQKNDVSKSVVQWLNPYYKRKIATKELFKALAKLITQRICDGSLGNGDACKNYIKDTFHSLKMIETDQDIEKHFTIAIK</sequence>
<evidence type="ECO:0000256" key="23">
    <source>
        <dbReference type="ARBA" id="ARBA00076757"/>
    </source>
</evidence>
<dbReference type="PROSITE" id="PS51194">
    <property type="entry name" value="HELICASE_CTER"/>
    <property type="match status" value="1"/>
</dbReference>
<dbReference type="Pfam" id="PF00271">
    <property type="entry name" value="Helicase_C"/>
    <property type="match status" value="1"/>
</dbReference>
<dbReference type="Proteomes" id="UP000515160">
    <property type="component" value="Chromosome 3"/>
</dbReference>
<evidence type="ECO:0000256" key="22">
    <source>
        <dbReference type="ARBA" id="ARBA00074289"/>
    </source>
</evidence>
<evidence type="ECO:0000256" key="18">
    <source>
        <dbReference type="ARBA" id="ARBA00023306"/>
    </source>
</evidence>
<dbReference type="FunFam" id="3.40.50.300:FF:000614">
    <property type="entry name" value="ATP-dependent DNA helicase"/>
    <property type="match status" value="1"/>
</dbReference>
<gene>
    <name evidence="30" type="primary">LOC117566610</name>
</gene>
<dbReference type="InterPro" id="IPR004589">
    <property type="entry name" value="DNA_helicase_ATP-dep_RecQ"/>
</dbReference>
<dbReference type="CDD" id="cd18794">
    <property type="entry name" value="SF2_C_RecQ"/>
    <property type="match status" value="1"/>
</dbReference>
<comment type="catalytic activity">
    <reaction evidence="19">
        <text>Couples ATP hydrolysis with the unwinding of duplex DNA by translocating in the 3'-5' direction.</text>
        <dbReference type="EC" id="5.6.2.4"/>
    </reaction>
</comment>
<comment type="cofactor">
    <cofactor evidence="1">
        <name>Zn(2+)</name>
        <dbReference type="ChEBI" id="CHEBI:29105"/>
    </cofactor>
</comment>
<feature type="domain" description="Helicase ATP-binding" evidence="27">
    <location>
        <begin position="30"/>
        <end position="205"/>
    </location>
</feature>
<dbReference type="InterPro" id="IPR014001">
    <property type="entry name" value="Helicase_ATP-bd"/>
</dbReference>
<keyword evidence="10" id="KW-0378">Hydrolase</keyword>
<feature type="region of interest" description="Disordered" evidence="26">
    <location>
        <begin position="664"/>
        <end position="690"/>
    </location>
</feature>
<dbReference type="SUPFAM" id="SSF52540">
    <property type="entry name" value="P-loop containing nucleoside triphosphate hydrolases"/>
    <property type="match status" value="1"/>
</dbReference>
<dbReference type="NCBIfam" id="TIGR00614">
    <property type="entry name" value="recQ_fam"/>
    <property type="match status" value="1"/>
</dbReference>
<keyword evidence="9" id="KW-0227">DNA damage</keyword>
<dbReference type="GO" id="GO:0003677">
    <property type="term" value="F:DNA binding"/>
    <property type="evidence" value="ECO:0007669"/>
    <property type="project" value="UniProtKB-KW"/>
</dbReference>
<dbReference type="SMART" id="SM00490">
    <property type="entry name" value="HELICc"/>
    <property type="match status" value="1"/>
</dbReference>
<evidence type="ECO:0000256" key="13">
    <source>
        <dbReference type="ARBA" id="ARBA00022840"/>
    </source>
</evidence>
<dbReference type="GeneID" id="117566610"/>
<evidence type="ECO:0000256" key="6">
    <source>
        <dbReference type="ARBA" id="ARBA00022705"/>
    </source>
</evidence>
<feature type="region of interest" description="Disordered" evidence="26">
    <location>
        <begin position="522"/>
        <end position="544"/>
    </location>
</feature>
<dbReference type="GO" id="GO:0045934">
    <property type="term" value="P:negative regulation of nucleobase-containing compound metabolic process"/>
    <property type="evidence" value="ECO:0007669"/>
    <property type="project" value="UniProtKB-ARBA"/>
</dbReference>
<feature type="compositionally biased region" description="Basic and acidic residues" evidence="26">
    <location>
        <begin position="881"/>
        <end position="890"/>
    </location>
</feature>
<feature type="compositionally biased region" description="Polar residues" evidence="26">
    <location>
        <begin position="1060"/>
        <end position="1069"/>
    </location>
</feature>
<dbReference type="AlphaFoldDB" id="A0A6P8WEH7"/>
<dbReference type="GO" id="GO:0010605">
    <property type="term" value="P:negative regulation of macromolecule metabolic process"/>
    <property type="evidence" value="ECO:0007669"/>
    <property type="project" value="UniProtKB-ARBA"/>
</dbReference>
<keyword evidence="18" id="KW-0131">Cell cycle</keyword>
<dbReference type="InterPro" id="IPR001650">
    <property type="entry name" value="Helicase_C-like"/>
</dbReference>
<feature type="compositionally biased region" description="Polar residues" evidence="26">
    <location>
        <begin position="525"/>
        <end position="542"/>
    </location>
</feature>
<feature type="compositionally biased region" description="Basic and acidic residues" evidence="26">
    <location>
        <begin position="936"/>
        <end position="1059"/>
    </location>
</feature>
<dbReference type="GO" id="GO:0043138">
    <property type="term" value="F:3'-5' DNA helicase activity"/>
    <property type="evidence" value="ECO:0007669"/>
    <property type="project" value="UniProtKB-EC"/>
</dbReference>